<feature type="domain" description="Cytochrome b5 heme-binding" evidence="3">
    <location>
        <begin position="57"/>
        <end position="159"/>
    </location>
</feature>
<dbReference type="GeneID" id="7443982"/>
<accession>B8CDQ5</accession>
<dbReference type="RefSeq" id="XP_002294300.1">
    <property type="nucleotide sequence ID" value="XM_002294264.1"/>
</dbReference>
<dbReference type="PaxDb" id="35128-Thaps264339"/>
<sequence>MNQDLIPWIEQRIHILRSLEAGIGDDTQHTTADATSSTDGETTTQNEASAPTTDRLITIDELSQYTGKGGASPDNPIWLSILGKVYDVTTGEDFYGEKSGSYKFYSGRDASPCFSSGKNNPEGAEEDLSEWEAKKLISIYEWSEFYEKHETYKYLGVLVGSKYYDEEGRELPLRKTVVEKASEAKVSS</sequence>
<evidence type="ECO:0000256" key="2">
    <source>
        <dbReference type="SAM" id="MobiDB-lite"/>
    </source>
</evidence>
<dbReference type="PANTHER" id="PTHR10281:SF4">
    <property type="entry name" value="NEUFERRICIN"/>
    <property type="match status" value="1"/>
</dbReference>
<dbReference type="eggNOG" id="KOG1108">
    <property type="taxonomic scope" value="Eukaryota"/>
</dbReference>
<evidence type="ECO:0000259" key="3">
    <source>
        <dbReference type="SMART" id="SM01117"/>
    </source>
</evidence>
<dbReference type="HOGENOM" id="CLU_1443754_0_0_1"/>
<feature type="non-terminal residue" evidence="4">
    <location>
        <position position="188"/>
    </location>
</feature>
<comment type="similarity">
    <text evidence="1">Belongs to the cytochrome b5 family. MAPR subfamily.</text>
</comment>
<feature type="region of interest" description="Disordered" evidence="2">
    <location>
        <begin position="26"/>
        <end position="52"/>
    </location>
</feature>
<dbReference type="Gene3D" id="3.10.120.10">
    <property type="entry name" value="Cytochrome b5-like heme/steroid binding domain"/>
    <property type="match status" value="1"/>
</dbReference>
<protein>
    <submittedName>
        <fullName evidence="4">Steroid binding protein 2</fullName>
    </submittedName>
</protein>
<dbReference type="InterPro" id="IPR036400">
    <property type="entry name" value="Cyt_B5-like_heme/steroid_sf"/>
</dbReference>
<dbReference type="InterPro" id="IPR001199">
    <property type="entry name" value="Cyt_B5-like_heme/steroid-bd"/>
</dbReference>
<proteinExistence type="inferred from homology"/>
<dbReference type="AlphaFoldDB" id="B8CDQ5"/>
<dbReference type="GO" id="GO:0012505">
    <property type="term" value="C:endomembrane system"/>
    <property type="evidence" value="ECO:0000318"/>
    <property type="project" value="GO_Central"/>
</dbReference>
<evidence type="ECO:0000313" key="5">
    <source>
        <dbReference type="Proteomes" id="UP000001449"/>
    </source>
</evidence>
<dbReference type="InterPro" id="IPR050577">
    <property type="entry name" value="MAPR/NEUFC/NENF-like"/>
</dbReference>
<gene>
    <name evidence="4" type="ORF">THAPSDRAFT_264339</name>
</gene>
<keyword evidence="5" id="KW-1185">Reference proteome</keyword>
<organism evidence="4 5">
    <name type="scientific">Thalassiosira pseudonana</name>
    <name type="common">Marine diatom</name>
    <name type="synonym">Cyclotella nana</name>
    <dbReference type="NCBI Taxonomy" id="35128"/>
    <lineage>
        <taxon>Eukaryota</taxon>
        <taxon>Sar</taxon>
        <taxon>Stramenopiles</taxon>
        <taxon>Ochrophyta</taxon>
        <taxon>Bacillariophyta</taxon>
        <taxon>Coscinodiscophyceae</taxon>
        <taxon>Thalassiosirophycidae</taxon>
        <taxon>Thalassiosirales</taxon>
        <taxon>Thalassiosiraceae</taxon>
        <taxon>Thalassiosira</taxon>
    </lineage>
</organism>
<dbReference type="GO" id="GO:0016020">
    <property type="term" value="C:membrane"/>
    <property type="evidence" value="ECO:0000318"/>
    <property type="project" value="GO_Central"/>
</dbReference>
<dbReference type="PANTHER" id="PTHR10281">
    <property type="entry name" value="MEMBRANE-ASSOCIATED PROGESTERONE RECEPTOR COMPONENT-RELATED"/>
    <property type="match status" value="1"/>
</dbReference>
<name>B8CDQ5_THAPS</name>
<dbReference type="KEGG" id="tps:THAPSDRAFT_264339"/>
<reference evidence="4 5" key="1">
    <citation type="journal article" date="2004" name="Science">
        <title>The genome of the diatom Thalassiosira pseudonana: ecology, evolution, and metabolism.</title>
        <authorList>
            <person name="Armbrust E.V."/>
            <person name="Berges J.A."/>
            <person name="Bowler C."/>
            <person name="Green B.R."/>
            <person name="Martinez D."/>
            <person name="Putnam N.H."/>
            <person name="Zhou S."/>
            <person name="Allen A.E."/>
            <person name="Apt K.E."/>
            <person name="Bechner M."/>
            <person name="Brzezinski M.A."/>
            <person name="Chaal B.K."/>
            <person name="Chiovitti A."/>
            <person name="Davis A.K."/>
            <person name="Demarest M.S."/>
            <person name="Detter J.C."/>
            <person name="Glavina T."/>
            <person name="Goodstein D."/>
            <person name="Hadi M.Z."/>
            <person name="Hellsten U."/>
            <person name="Hildebrand M."/>
            <person name="Jenkins B.D."/>
            <person name="Jurka J."/>
            <person name="Kapitonov V.V."/>
            <person name="Kroger N."/>
            <person name="Lau W.W."/>
            <person name="Lane T.W."/>
            <person name="Larimer F.W."/>
            <person name="Lippmeier J.C."/>
            <person name="Lucas S."/>
            <person name="Medina M."/>
            <person name="Montsant A."/>
            <person name="Obornik M."/>
            <person name="Parker M.S."/>
            <person name="Palenik B."/>
            <person name="Pazour G.J."/>
            <person name="Richardson P.M."/>
            <person name="Rynearson T.A."/>
            <person name="Saito M.A."/>
            <person name="Schwartz D.C."/>
            <person name="Thamatrakoln K."/>
            <person name="Valentin K."/>
            <person name="Vardi A."/>
            <person name="Wilkerson F.P."/>
            <person name="Rokhsar D.S."/>
        </authorList>
    </citation>
    <scope>NUCLEOTIDE SEQUENCE [LARGE SCALE GENOMIC DNA]</scope>
    <source>
        <strain evidence="4 5">CCMP1335</strain>
    </source>
</reference>
<dbReference type="SUPFAM" id="SSF55856">
    <property type="entry name" value="Cytochrome b5-like heme/steroid binding domain"/>
    <property type="match status" value="1"/>
</dbReference>
<reference evidence="4 5" key="2">
    <citation type="journal article" date="2008" name="Nature">
        <title>The Phaeodactylum genome reveals the evolutionary history of diatom genomes.</title>
        <authorList>
            <person name="Bowler C."/>
            <person name="Allen A.E."/>
            <person name="Badger J.H."/>
            <person name="Grimwood J."/>
            <person name="Jabbari K."/>
            <person name="Kuo A."/>
            <person name="Maheswari U."/>
            <person name="Martens C."/>
            <person name="Maumus F."/>
            <person name="Otillar R.P."/>
            <person name="Rayko E."/>
            <person name="Salamov A."/>
            <person name="Vandepoele K."/>
            <person name="Beszteri B."/>
            <person name="Gruber A."/>
            <person name="Heijde M."/>
            <person name="Katinka M."/>
            <person name="Mock T."/>
            <person name="Valentin K."/>
            <person name="Verret F."/>
            <person name="Berges J.A."/>
            <person name="Brownlee C."/>
            <person name="Cadoret J.P."/>
            <person name="Chiovitti A."/>
            <person name="Choi C.J."/>
            <person name="Coesel S."/>
            <person name="De Martino A."/>
            <person name="Detter J.C."/>
            <person name="Durkin C."/>
            <person name="Falciatore A."/>
            <person name="Fournet J."/>
            <person name="Haruta M."/>
            <person name="Huysman M.J."/>
            <person name="Jenkins B.D."/>
            <person name="Jiroutova K."/>
            <person name="Jorgensen R.E."/>
            <person name="Joubert Y."/>
            <person name="Kaplan A."/>
            <person name="Kroger N."/>
            <person name="Kroth P.G."/>
            <person name="La Roche J."/>
            <person name="Lindquist E."/>
            <person name="Lommer M."/>
            <person name="Martin-Jezequel V."/>
            <person name="Lopez P.J."/>
            <person name="Lucas S."/>
            <person name="Mangogna M."/>
            <person name="McGinnis K."/>
            <person name="Medlin L.K."/>
            <person name="Montsant A."/>
            <person name="Oudot-Le Secq M.P."/>
            <person name="Napoli C."/>
            <person name="Obornik M."/>
            <person name="Parker M.S."/>
            <person name="Petit J.L."/>
            <person name="Porcel B.M."/>
            <person name="Poulsen N."/>
            <person name="Robison M."/>
            <person name="Rychlewski L."/>
            <person name="Rynearson T.A."/>
            <person name="Schmutz J."/>
            <person name="Shapiro H."/>
            <person name="Siaut M."/>
            <person name="Stanley M."/>
            <person name="Sussman M.R."/>
            <person name="Taylor A.R."/>
            <person name="Vardi A."/>
            <person name="von Dassow P."/>
            <person name="Vyverman W."/>
            <person name="Willis A."/>
            <person name="Wyrwicz L.S."/>
            <person name="Rokhsar D.S."/>
            <person name="Weissenbach J."/>
            <person name="Armbrust E.V."/>
            <person name="Green B.R."/>
            <person name="Van de Peer Y."/>
            <person name="Grigoriev I.V."/>
        </authorList>
    </citation>
    <scope>NUCLEOTIDE SEQUENCE [LARGE SCALE GENOMIC DNA]</scope>
    <source>
        <strain evidence="4 5">CCMP1335</strain>
    </source>
</reference>
<dbReference type="SMART" id="SM01117">
    <property type="entry name" value="Cyt-b5"/>
    <property type="match status" value="1"/>
</dbReference>
<dbReference type="InParanoid" id="B8CDQ5"/>
<evidence type="ECO:0000313" key="4">
    <source>
        <dbReference type="EMBL" id="EED88655.1"/>
    </source>
</evidence>
<dbReference type="Pfam" id="PF00173">
    <property type="entry name" value="Cyt-b5"/>
    <property type="match status" value="1"/>
</dbReference>
<dbReference type="EMBL" id="CM000650">
    <property type="protein sequence ID" value="EED88655.1"/>
    <property type="molecule type" value="Genomic_DNA"/>
</dbReference>
<feature type="compositionally biased region" description="Polar residues" evidence="2">
    <location>
        <begin position="29"/>
        <end position="52"/>
    </location>
</feature>
<evidence type="ECO:0000256" key="1">
    <source>
        <dbReference type="ARBA" id="ARBA00038357"/>
    </source>
</evidence>
<dbReference type="Proteomes" id="UP000001449">
    <property type="component" value="Chromosome 15"/>
</dbReference>